<organism evidence="2 3">
    <name type="scientific">Paenibacillus lactis 154</name>
    <dbReference type="NCBI Taxonomy" id="743719"/>
    <lineage>
        <taxon>Bacteria</taxon>
        <taxon>Bacillati</taxon>
        <taxon>Bacillota</taxon>
        <taxon>Bacilli</taxon>
        <taxon>Bacillales</taxon>
        <taxon>Paenibacillaceae</taxon>
        <taxon>Paenibacillus</taxon>
    </lineage>
</organism>
<feature type="domain" description="LexA repressor DNA-binding" evidence="1">
    <location>
        <begin position="4"/>
        <end position="63"/>
    </location>
</feature>
<dbReference type="OrthoDB" id="1956263at2"/>
<dbReference type="AlphaFoldDB" id="G4HNT3"/>
<dbReference type="STRING" id="743719.PaelaDRAFT_5644"/>
<keyword evidence="2" id="KW-0238">DNA-binding</keyword>
<dbReference type="InterPro" id="IPR006199">
    <property type="entry name" value="LexA_DNA-bd_dom"/>
</dbReference>
<dbReference type="SUPFAM" id="SSF46785">
    <property type="entry name" value="Winged helix' DNA-binding domain"/>
    <property type="match status" value="1"/>
</dbReference>
<proteinExistence type="predicted"/>
<dbReference type="eggNOG" id="COG1974">
    <property type="taxonomic scope" value="Bacteria"/>
</dbReference>
<name>G4HNT3_9BACL</name>
<dbReference type="Gene3D" id="1.10.10.10">
    <property type="entry name" value="Winged helix-like DNA-binding domain superfamily/Winged helix DNA-binding domain"/>
    <property type="match status" value="1"/>
</dbReference>
<dbReference type="Proteomes" id="UP000003891">
    <property type="component" value="Unassembled WGS sequence"/>
</dbReference>
<evidence type="ECO:0000313" key="3">
    <source>
        <dbReference type="Proteomes" id="UP000003891"/>
    </source>
</evidence>
<sequence>MDNKTLTRRQYEVLEFIKAFISKYGYSPTVREISEHMGYSSASTAFSIVEALVKKGCVRKNRGPRTIHVV</sequence>
<dbReference type="GO" id="GO:0006508">
    <property type="term" value="P:proteolysis"/>
    <property type="evidence" value="ECO:0007669"/>
    <property type="project" value="InterPro"/>
</dbReference>
<dbReference type="PANTHER" id="PTHR33516:SF2">
    <property type="entry name" value="LEXA REPRESSOR-RELATED"/>
    <property type="match status" value="1"/>
</dbReference>
<accession>G4HNT3</accession>
<dbReference type="InterPro" id="IPR050077">
    <property type="entry name" value="LexA_repressor"/>
</dbReference>
<reference evidence="2 3" key="1">
    <citation type="submission" date="2011-09" db="EMBL/GenBank/DDBJ databases">
        <title>The draft genome of Paenibacillus lactis 154.</title>
        <authorList>
            <consortium name="US DOE Joint Genome Institute (JGI-PGF)"/>
            <person name="Lucas S."/>
            <person name="Han J."/>
            <person name="Lapidus A."/>
            <person name="Cheng J.-F."/>
            <person name="Goodwin L."/>
            <person name="Pitluck S."/>
            <person name="Peters L."/>
            <person name="Land M.L."/>
            <person name="Hauser L."/>
            <person name="Siebers A."/>
            <person name="Thelen M."/>
            <person name="Hugenholtz P."/>
            <person name="Allgaier M."/>
            <person name="Woyke T.J."/>
        </authorList>
    </citation>
    <scope>NUCLEOTIDE SEQUENCE [LARGE SCALE GENOMIC DNA]</scope>
    <source>
        <strain evidence="2 3">154</strain>
    </source>
</reference>
<dbReference type="GO" id="GO:0004252">
    <property type="term" value="F:serine-type endopeptidase activity"/>
    <property type="evidence" value="ECO:0007669"/>
    <property type="project" value="InterPro"/>
</dbReference>
<evidence type="ECO:0000313" key="2">
    <source>
        <dbReference type="EMBL" id="EHB50097.1"/>
    </source>
</evidence>
<dbReference type="Pfam" id="PF01726">
    <property type="entry name" value="LexA_DNA_bind"/>
    <property type="match status" value="1"/>
</dbReference>
<dbReference type="PANTHER" id="PTHR33516">
    <property type="entry name" value="LEXA REPRESSOR"/>
    <property type="match status" value="1"/>
</dbReference>
<dbReference type="InterPro" id="IPR036388">
    <property type="entry name" value="WH-like_DNA-bd_sf"/>
</dbReference>
<dbReference type="EMBL" id="AGIP01000022">
    <property type="protein sequence ID" value="EHB50097.1"/>
    <property type="molecule type" value="Genomic_DNA"/>
</dbReference>
<dbReference type="InterPro" id="IPR036390">
    <property type="entry name" value="WH_DNA-bd_sf"/>
</dbReference>
<protein>
    <submittedName>
        <fullName evidence="2">LexA DNA-binding domain protein</fullName>
    </submittedName>
</protein>
<gene>
    <name evidence="2" type="ORF">PaelaDRAFT_5644</name>
</gene>
<evidence type="ECO:0000259" key="1">
    <source>
        <dbReference type="Pfam" id="PF01726"/>
    </source>
</evidence>
<dbReference type="RefSeq" id="WP_007132795.1">
    <property type="nucleotide sequence ID" value="NZ_AGIP01000022.1"/>
</dbReference>
<dbReference type="GO" id="GO:0003677">
    <property type="term" value="F:DNA binding"/>
    <property type="evidence" value="ECO:0007669"/>
    <property type="project" value="UniProtKB-KW"/>
</dbReference>